<keyword evidence="2" id="KW-0813">Transport</keyword>
<dbReference type="CDD" id="cd03244">
    <property type="entry name" value="ABCC_MRP_domain2"/>
    <property type="match status" value="1"/>
</dbReference>
<feature type="transmembrane region" description="Helical" evidence="10">
    <location>
        <begin position="791"/>
        <end position="817"/>
    </location>
</feature>
<dbReference type="Gene3D" id="1.20.1560.10">
    <property type="entry name" value="ABC transporter type 1, transmembrane domain"/>
    <property type="match status" value="2"/>
</dbReference>
<dbReference type="FunFam" id="1.20.1560.10:FF:000026">
    <property type="entry name" value="Multidrug resistance-associated protein lethal(2)03659"/>
    <property type="match status" value="1"/>
</dbReference>
<keyword evidence="6" id="KW-0067">ATP-binding</keyword>
<dbReference type="InterPro" id="IPR003439">
    <property type="entry name" value="ABC_transporter-like_ATP-bd"/>
</dbReference>
<dbReference type="InterPro" id="IPR027417">
    <property type="entry name" value="P-loop_NTPase"/>
</dbReference>
<proteinExistence type="predicted"/>
<feature type="transmembrane region" description="Helical" evidence="10">
    <location>
        <begin position="339"/>
        <end position="358"/>
    </location>
</feature>
<feature type="transmembrane region" description="Helical" evidence="10">
    <location>
        <begin position="364"/>
        <end position="385"/>
    </location>
</feature>
<dbReference type="InterPro" id="IPR003593">
    <property type="entry name" value="AAA+_ATPase"/>
</dbReference>
<dbReference type="RefSeq" id="XP_018326342.1">
    <property type="nucleotide sequence ID" value="XM_018470840.1"/>
</dbReference>
<keyword evidence="3 10" id="KW-0812">Transmembrane</keyword>
<keyword evidence="5" id="KW-0547">Nucleotide-binding</keyword>
<evidence type="ECO:0000259" key="12">
    <source>
        <dbReference type="PROSITE" id="PS50929"/>
    </source>
</evidence>
<dbReference type="Gene3D" id="3.40.50.300">
    <property type="entry name" value="P-loop containing nucleotide triphosphate hydrolases"/>
    <property type="match status" value="2"/>
</dbReference>
<evidence type="ECO:0000256" key="6">
    <source>
        <dbReference type="ARBA" id="ARBA00022840"/>
    </source>
</evidence>
<evidence type="ECO:0000256" key="2">
    <source>
        <dbReference type="ARBA" id="ARBA00022448"/>
    </source>
</evidence>
<dbReference type="PANTHER" id="PTHR24223:SF448">
    <property type="entry name" value="FI20146P1-RELATED"/>
    <property type="match status" value="1"/>
</dbReference>
<feature type="transmembrane region" description="Helical" evidence="10">
    <location>
        <begin position="872"/>
        <end position="904"/>
    </location>
</feature>
<comment type="subcellular location">
    <subcellularLocation>
        <location evidence="1">Membrane</location>
        <topology evidence="1">Multi-pass membrane protein</topology>
    </subcellularLocation>
</comment>
<dbReference type="GO" id="GO:0016887">
    <property type="term" value="F:ATP hydrolysis activity"/>
    <property type="evidence" value="ECO:0007669"/>
    <property type="project" value="InterPro"/>
</dbReference>
<dbReference type="Pfam" id="PF00664">
    <property type="entry name" value="ABC_membrane"/>
    <property type="match status" value="2"/>
</dbReference>
<evidence type="ECO:0000256" key="10">
    <source>
        <dbReference type="SAM" id="Phobius"/>
    </source>
</evidence>
<sequence>MRNFQAQTLEKNPRANANFISALTFWYTSKIFKIGWKRELDAHDLSAPLREHKSSILGRRIAHLWTIEYTQAADTEKEPSMLKVIWRCFRWEFVKYGAIVAFMELGLRIFQPFFLGAMLKYFEPFNKNNTNPPRFPMYLNRIFNYWTSNQSPIQKSEMYFFASGIIVTSFLPTIILHPYMMGVTHLGMKIRIACSSLIYRKALRIDIAALGGETVGHCVNLLAIDVNKFDITPLFFHYIWVSPLQTLLCFYCLWREIKIAAAIGMISIAIFIPIQVIFAFKIIKFRAQTAVQTDERLRHTNEFIQGMQVLKMYAWEYPLAKLIHKIRSEEMKYLKPASYIRGLFMSFILFTTRLGIFLSCMSHVMYGGKLTASKMFFIVAHYFILRQTMTVYFPQGVAQVAEAYVSIKRIEAFMKIHETSIGDPSVLDPKNTQAIFRSVTPNDLLSVGALLQKGVFMNNIIVKYGDYVCINDLTANIVPGQLTAVIGPIGAGKSALLNTILGELIPSFGDIKVNGIVSYASQEAWLFSGSVRANILFGEYFDRIRYREVVTVCTLIRDFTLLPFGDRTIVGERGASLSGGQRARVNLARAVYKKADIYLLDDPLSAVDPNVALQLFTNCITGYLKSKAVVLVTHQLQFLQSAQQVIVMEDGNILGRGTYNELESSGINFTRLLHTTPVPVTETYSEPPEPRLQPRSLSLVGKQSSTIIPEEVDEIRTYGKMGSYVYKEYIKSGGNCCVILIVTLMFLFTQFFASGCDLFVAKWAQLEEKRASLGTAESLGFWNVLTRKDCILVFFILIMGDATFAISRSFIFYSVCIRAAVRLHDRMFSSILHAKMTFFHTNPSGRILNRFSKDIGAIDEALPSSLIDTIQICLNLVGAVIVIGVCHYLLIIPTVLVIVMFIALRNYYLRTSRSVKRLDAITRSPIFTHINATIQGLITVRSEGKESILLEEFDELQDIQSSAYFYFLSTSRAFGYWLDIICCCYITTVTLFYTFTEIEGEGPSTGLAITQAIGLIGVFQWGMRQSAEVESHMTSVERVLEFIYEVEQEPPLESTPDQKPPPSWPKYGKLEFQNFSLRYDVVGSPVLNNLNITIHPREKVGIVGRTGAGKSTLISSLFRLGYESGLLLIDGIDISKMGLHDLRKKISIIPQEPVLFSGTLRYNLDPFDEYHDGLLVAALVDVEIKVAVINGAACLKLIISEGGQNLSVGQRQLICLARAIVRNNKILVMDEATANVDPTTDFLIQQTIRTKFKHCTVLTIAHRLATVMDSDRILVLDAGNVVEFDHPHILLQNSDGLLSQLVLKTGTSMAKQLKKTAEKSYSQAKSDTYEGDDEMDLDQSNSRKQ</sequence>
<dbReference type="InterPro" id="IPR036640">
    <property type="entry name" value="ABC1_TM_sf"/>
</dbReference>
<evidence type="ECO:0000313" key="14">
    <source>
        <dbReference type="RefSeq" id="XP_018326342.1"/>
    </source>
</evidence>
<dbReference type="InterPro" id="IPR050173">
    <property type="entry name" value="ABC_transporter_C-like"/>
</dbReference>
<evidence type="ECO:0000256" key="4">
    <source>
        <dbReference type="ARBA" id="ARBA00022737"/>
    </source>
</evidence>
<evidence type="ECO:0000256" key="5">
    <source>
        <dbReference type="ARBA" id="ARBA00022741"/>
    </source>
</evidence>
<name>A0A1W4X0Q6_AGRPL</name>
<dbReference type="InterPro" id="IPR011527">
    <property type="entry name" value="ABC1_TM_dom"/>
</dbReference>
<evidence type="ECO:0000313" key="13">
    <source>
        <dbReference type="Proteomes" id="UP000192223"/>
    </source>
</evidence>
<dbReference type="SUPFAM" id="SSF52540">
    <property type="entry name" value="P-loop containing nucleoside triphosphate hydrolases"/>
    <property type="match status" value="2"/>
</dbReference>
<feature type="domain" description="ABC transmembrane type-1" evidence="12">
    <location>
        <begin position="97"/>
        <end position="380"/>
    </location>
</feature>
<evidence type="ECO:0000256" key="3">
    <source>
        <dbReference type="ARBA" id="ARBA00022692"/>
    </source>
</evidence>
<dbReference type="GO" id="GO:0016020">
    <property type="term" value="C:membrane"/>
    <property type="evidence" value="ECO:0007669"/>
    <property type="project" value="UniProtKB-SubCell"/>
</dbReference>
<dbReference type="InParanoid" id="A0A1W4X0Q6"/>
<dbReference type="InterPro" id="IPR017871">
    <property type="entry name" value="ABC_transporter-like_CS"/>
</dbReference>
<feature type="domain" description="ABC transporter" evidence="11">
    <location>
        <begin position="455"/>
        <end position="675"/>
    </location>
</feature>
<feature type="domain" description="ABC transporter" evidence="11">
    <location>
        <begin position="1070"/>
        <end position="1303"/>
    </location>
</feature>
<feature type="transmembrane region" description="Helical" evidence="10">
    <location>
        <begin position="158"/>
        <end position="181"/>
    </location>
</feature>
<dbReference type="GeneID" id="108737750"/>
<dbReference type="PANTHER" id="PTHR24223">
    <property type="entry name" value="ATP-BINDING CASSETTE SUB-FAMILY C"/>
    <property type="match status" value="1"/>
</dbReference>
<gene>
    <name evidence="14" type="primary">LOC108737750</name>
</gene>
<feature type="transmembrane region" description="Helical" evidence="10">
    <location>
        <begin position="261"/>
        <end position="283"/>
    </location>
</feature>
<dbReference type="CDD" id="cd18580">
    <property type="entry name" value="ABC_6TM_ABCC_D2"/>
    <property type="match status" value="1"/>
</dbReference>
<keyword evidence="4" id="KW-0677">Repeat</keyword>
<dbReference type="Proteomes" id="UP000192223">
    <property type="component" value="Unplaced"/>
</dbReference>
<feature type="transmembrane region" description="Helical" evidence="10">
    <location>
        <begin position="93"/>
        <end position="114"/>
    </location>
</feature>
<feature type="transmembrane region" description="Helical" evidence="10">
    <location>
        <begin position="733"/>
        <end position="753"/>
    </location>
</feature>
<dbReference type="OrthoDB" id="6500128at2759"/>
<evidence type="ECO:0000259" key="11">
    <source>
        <dbReference type="PROSITE" id="PS50893"/>
    </source>
</evidence>
<reference evidence="14" key="1">
    <citation type="submission" date="2025-08" db="UniProtKB">
        <authorList>
            <consortium name="RefSeq"/>
        </authorList>
    </citation>
    <scope>IDENTIFICATION</scope>
    <source>
        <tissue evidence="14">Entire body</tissue>
    </source>
</reference>
<dbReference type="Pfam" id="PF00005">
    <property type="entry name" value="ABC_tran"/>
    <property type="match status" value="2"/>
</dbReference>
<dbReference type="GO" id="GO:0005524">
    <property type="term" value="F:ATP binding"/>
    <property type="evidence" value="ECO:0007669"/>
    <property type="project" value="UniProtKB-KW"/>
</dbReference>
<accession>A0A1W4X0Q6</accession>
<dbReference type="FunFam" id="3.40.50.300:FF:000163">
    <property type="entry name" value="Multidrug resistance-associated protein member 4"/>
    <property type="match status" value="1"/>
</dbReference>
<dbReference type="KEGG" id="apln:108737750"/>
<keyword evidence="8 10" id="KW-0472">Membrane</keyword>
<dbReference type="GO" id="GO:0140359">
    <property type="term" value="F:ABC-type transporter activity"/>
    <property type="evidence" value="ECO:0007669"/>
    <property type="project" value="InterPro"/>
</dbReference>
<evidence type="ECO:0000256" key="7">
    <source>
        <dbReference type="ARBA" id="ARBA00022989"/>
    </source>
</evidence>
<organism evidence="13 14">
    <name type="scientific">Agrilus planipennis</name>
    <name type="common">Emerald ash borer</name>
    <name type="synonym">Agrilus marcopoli</name>
    <dbReference type="NCBI Taxonomy" id="224129"/>
    <lineage>
        <taxon>Eukaryota</taxon>
        <taxon>Metazoa</taxon>
        <taxon>Ecdysozoa</taxon>
        <taxon>Arthropoda</taxon>
        <taxon>Hexapoda</taxon>
        <taxon>Insecta</taxon>
        <taxon>Pterygota</taxon>
        <taxon>Neoptera</taxon>
        <taxon>Endopterygota</taxon>
        <taxon>Coleoptera</taxon>
        <taxon>Polyphaga</taxon>
        <taxon>Elateriformia</taxon>
        <taxon>Buprestoidea</taxon>
        <taxon>Buprestidae</taxon>
        <taxon>Agrilinae</taxon>
        <taxon>Agrilus</taxon>
    </lineage>
</organism>
<feature type="domain" description="ABC transmembrane type-1" evidence="12">
    <location>
        <begin position="791"/>
        <end position="1025"/>
    </location>
</feature>
<dbReference type="SMART" id="SM00382">
    <property type="entry name" value="AAA"/>
    <property type="match status" value="2"/>
</dbReference>
<keyword evidence="13" id="KW-1185">Reference proteome</keyword>
<feature type="transmembrane region" description="Helical" evidence="10">
    <location>
        <begin position="235"/>
        <end position="254"/>
    </location>
</feature>
<evidence type="ECO:0000256" key="1">
    <source>
        <dbReference type="ARBA" id="ARBA00004141"/>
    </source>
</evidence>
<evidence type="ECO:0000256" key="9">
    <source>
        <dbReference type="SAM" id="MobiDB-lite"/>
    </source>
</evidence>
<dbReference type="CDD" id="cd03250">
    <property type="entry name" value="ABCC_MRP_domain1"/>
    <property type="match status" value="1"/>
</dbReference>
<dbReference type="FunFam" id="3.40.50.300:FF:000973">
    <property type="entry name" value="Multidrug resistance-associated protein 4"/>
    <property type="match status" value="1"/>
</dbReference>
<dbReference type="PROSITE" id="PS00211">
    <property type="entry name" value="ABC_TRANSPORTER_1"/>
    <property type="match status" value="2"/>
</dbReference>
<evidence type="ECO:0000256" key="8">
    <source>
        <dbReference type="ARBA" id="ARBA00023136"/>
    </source>
</evidence>
<dbReference type="SUPFAM" id="SSF90123">
    <property type="entry name" value="ABC transporter transmembrane region"/>
    <property type="match status" value="2"/>
</dbReference>
<feature type="transmembrane region" description="Helical" evidence="10">
    <location>
        <begin position="974"/>
        <end position="993"/>
    </location>
</feature>
<dbReference type="FunFam" id="1.20.1560.10:FF:000014">
    <property type="entry name" value="Multidrug resistance-associated protein member 4"/>
    <property type="match status" value="1"/>
</dbReference>
<dbReference type="STRING" id="224129.A0A1W4X0Q6"/>
<keyword evidence="7 10" id="KW-1133">Transmembrane helix</keyword>
<dbReference type="PROSITE" id="PS50893">
    <property type="entry name" value="ABC_TRANSPORTER_2"/>
    <property type="match status" value="2"/>
</dbReference>
<dbReference type="InterPro" id="IPR044726">
    <property type="entry name" value="ABCC_6TM_D2"/>
</dbReference>
<protein>
    <submittedName>
        <fullName evidence="14">Probable multidrug resistance-associated protein lethal(2)03659 isoform X1</fullName>
    </submittedName>
</protein>
<feature type="region of interest" description="Disordered" evidence="9">
    <location>
        <begin position="1314"/>
        <end position="1345"/>
    </location>
</feature>
<dbReference type="PROSITE" id="PS50929">
    <property type="entry name" value="ABC_TM1F"/>
    <property type="match status" value="2"/>
</dbReference>